<dbReference type="AlphaFoldDB" id="A0A5C6RV96"/>
<dbReference type="Proteomes" id="UP000321721">
    <property type="component" value="Unassembled WGS sequence"/>
</dbReference>
<dbReference type="InterPro" id="IPR003769">
    <property type="entry name" value="ClpS_core"/>
</dbReference>
<dbReference type="EMBL" id="VOOS01000002">
    <property type="protein sequence ID" value="TXB66027.1"/>
    <property type="molecule type" value="Genomic_DNA"/>
</dbReference>
<dbReference type="OrthoDB" id="598046at2"/>
<name>A0A5C6RV96_9FLAO</name>
<dbReference type="InterPro" id="IPR014719">
    <property type="entry name" value="Ribosomal_bL12_C/ClpS-like"/>
</dbReference>
<protein>
    <submittedName>
        <fullName evidence="2">ATP-dependent Clp protease adaptor ClpS</fullName>
    </submittedName>
</protein>
<reference evidence="2 3" key="1">
    <citation type="submission" date="2019-08" db="EMBL/GenBank/DDBJ databases">
        <title>Genome of Vicingus serpentipes NCIMB 15042.</title>
        <authorList>
            <person name="Bowman J.P."/>
        </authorList>
    </citation>
    <scope>NUCLEOTIDE SEQUENCE [LARGE SCALE GENOMIC DNA]</scope>
    <source>
        <strain evidence="2 3">NCIMB 15042</strain>
    </source>
</reference>
<evidence type="ECO:0000259" key="1">
    <source>
        <dbReference type="Pfam" id="PF02617"/>
    </source>
</evidence>
<organism evidence="2 3">
    <name type="scientific">Vicingus serpentipes</name>
    <dbReference type="NCBI Taxonomy" id="1926625"/>
    <lineage>
        <taxon>Bacteria</taxon>
        <taxon>Pseudomonadati</taxon>
        <taxon>Bacteroidota</taxon>
        <taxon>Flavobacteriia</taxon>
        <taxon>Flavobacteriales</taxon>
        <taxon>Vicingaceae</taxon>
        <taxon>Vicingus</taxon>
    </lineage>
</organism>
<dbReference type="RefSeq" id="WP_147099414.1">
    <property type="nucleotide sequence ID" value="NZ_VOOS01000002.1"/>
</dbReference>
<dbReference type="GO" id="GO:0008233">
    <property type="term" value="F:peptidase activity"/>
    <property type="evidence" value="ECO:0007669"/>
    <property type="project" value="UniProtKB-KW"/>
</dbReference>
<keyword evidence="2" id="KW-0645">Protease</keyword>
<sequence>MNTEVLEKKETKSVKTEKKHLVLFNDNDNTFDHVINLLVKVCKHDAIQAEQCAFLVHHKGKCTVKSGVIEELSIIAEILADNGLTVEIN</sequence>
<keyword evidence="3" id="KW-1185">Reference proteome</keyword>
<keyword evidence="2" id="KW-0378">Hydrolase</keyword>
<dbReference type="Gene3D" id="3.30.1390.10">
    <property type="match status" value="1"/>
</dbReference>
<comment type="caution">
    <text evidence="2">The sequence shown here is derived from an EMBL/GenBank/DDBJ whole genome shotgun (WGS) entry which is preliminary data.</text>
</comment>
<gene>
    <name evidence="2" type="ORF">FRY74_05510</name>
</gene>
<dbReference type="GO" id="GO:0006508">
    <property type="term" value="P:proteolysis"/>
    <property type="evidence" value="ECO:0007669"/>
    <property type="project" value="UniProtKB-KW"/>
</dbReference>
<proteinExistence type="predicted"/>
<dbReference type="Pfam" id="PF02617">
    <property type="entry name" value="ClpS"/>
    <property type="match status" value="1"/>
</dbReference>
<evidence type="ECO:0000313" key="2">
    <source>
        <dbReference type="EMBL" id="TXB66027.1"/>
    </source>
</evidence>
<dbReference type="SUPFAM" id="SSF54736">
    <property type="entry name" value="ClpS-like"/>
    <property type="match status" value="1"/>
</dbReference>
<dbReference type="GO" id="GO:0030163">
    <property type="term" value="P:protein catabolic process"/>
    <property type="evidence" value="ECO:0007669"/>
    <property type="project" value="InterPro"/>
</dbReference>
<feature type="domain" description="Adaptor protein ClpS core" evidence="1">
    <location>
        <begin position="19"/>
        <end position="76"/>
    </location>
</feature>
<evidence type="ECO:0000313" key="3">
    <source>
        <dbReference type="Proteomes" id="UP000321721"/>
    </source>
</evidence>
<accession>A0A5C6RV96</accession>